<dbReference type="EMBL" id="JBJQOH010000003">
    <property type="protein sequence ID" value="KAL3694163.1"/>
    <property type="molecule type" value="Genomic_DNA"/>
</dbReference>
<evidence type="ECO:0000313" key="3">
    <source>
        <dbReference type="Proteomes" id="UP001633002"/>
    </source>
</evidence>
<protein>
    <submittedName>
        <fullName evidence="2">Uncharacterized protein</fullName>
    </submittedName>
</protein>
<feature type="region of interest" description="Disordered" evidence="1">
    <location>
        <begin position="96"/>
        <end position="140"/>
    </location>
</feature>
<reference evidence="2 3" key="1">
    <citation type="submission" date="2024-09" db="EMBL/GenBank/DDBJ databases">
        <title>Chromosome-scale assembly of Riccia sorocarpa.</title>
        <authorList>
            <person name="Paukszto L."/>
        </authorList>
    </citation>
    <scope>NUCLEOTIDE SEQUENCE [LARGE SCALE GENOMIC DNA]</scope>
    <source>
        <strain evidence="2">LP-2024</strain>
        <tissue evidence="2">Aerial parts of the thallus</tissue>
    </source>
</reference>
<sequence length="247" mass="27923">MQLTSLRYKNRVEITPNNILGRVAHPLTVSFRDCLRQMVNSGQYIASLRWILSPPMSIPRAETVWKIATNPSMVDILDIEEVFFDPWQKRRYFDEKKPKEVRHKPPEDKRSQAEVPCKQANKGKVKIPPGSNEAPSSSRCPMADVAEWQTRMQKDLVELLAFTGTKKEEVEELARLKKTGVRMATKPTKREGDISAWLLEINDHSIGSMADKLSIGRAMILFAFIGSIDVLEDMGGPCCAFTSLFAT</sequence>
<evidence type="ECO:0000313" key="2">
    <source>
        <dbReference type="EMBL" id="KAL3694163.1"/>
    </source>
</evidence>
<proteinExistence type="predicted"/>
<dbReference type="AlphaFoldDB" id="A0ABD3HRX1"/>
<feature type="compositionally biased region" description="Basic and acidic residues" evidence="1">
    <location>
        <begin position="96"/>
        <end position="112"/>
    </location>
</feature>
<gene>
    <name evidence="2" type="ORF">R1sor_007814</name>
</gene>
<keyword evidence="3" id="KW-1185">Reference proteome</keyword>
<evidence type="ECO:0000256" key="1">
    <source>
        <dbReference type="SAM" id="MobiDB-lite"/>
    </source>
</evidence>
<accession>A0ABD3HRX1</accession>
<comment type="caution">
    <text evidence="2">The sequence shown here is derived from an EMBL/GenBank/DDBJ whole genome shotgun (WGS) entry which is preliminary data.</text>
</comment>
<organism evidence="2 3">
    <name type="scientific">Riccia sorocarpa</name>
    <dbReference type="NCBI Taxonomy" id="122646"/>
    <lineage>
        <taxon>Eukaryota</taxon>
        <taxon>Viridiplantae</taxon>
        <taxon>Streptophyta</taxon>
        <taxon>Embryophyta</taxon>
        <taxon>Marchantiophyta</taxon>
        <taxon>Marchantiopsida</taxon>
        <taxon>Marchantiidae</taxon>
        <taxon>Marchantiales</taxon>
        <taxon>Ricciaceae</taxon>
        <taxon>Riccia</taxon>
    </lineage>
</organism>
<name>A0ABD3HRX1_9MARC</name>
<dbReference type="Proteomes" id="UP001633002">
    <property type="component" value="Unassembled WGS sequence"/>
</dbReference>